<dbReference type="OrthoDB" id="1494246at2"/>
<organism evidence="2 3">
    <name type="scientific">Chryseobacterium lathyri</name>
    <dbReference type="NCBI Taxonomy" id="395933"/>
    <lineage>
        <taxon>Bacteria</taxon>
        <taxon>Pseudomonadati</taxon>
        <taxon>Bacteroidota</taxon>
        <taxon>Flavobacteriia</taxon>
        <taxon>Flavobacteriales</taxon>
        <taxon>Weeksellaceae</taxon>
        <taxon>Chryseobacterium group</taxon>
        <taxon>Chryseobacterium</taxon>
    </lineage>
</organism>
<dbReference type="Proteomes" id="UP000321150">
    <property type="component" value="Unassembled WGS sequence"/>
</dbReference>
<dbReference type="EMBL" id="BJYI01000011">
    <property type="protein sequence ID" value="GEN72942.1"/>
    <property type="molecule type" value="Genomic_DNA"/>
</dbReference>
<dbReference type="Pfam" id="PF20247">
    <property type="entry name" value="DUF6602"/>
    <property type="match status" value="1"/>
</dbReference>
<evidence type="ECO:0000259" key="1">
    <source>
        <dbReference type="Pfam" id="PF20247"/>
    </source>
</evidence>
<sequence>MSFDFKKYINHLAEELIRNFDYASNATTPVLIGSAKEKEVIRKLEMLLPNSVGIGSGCIIDSYGNCSKQIDIIIYEKEFCPVFCINESPETTYYPCEGVIAVGEVKSSLTSRELENIFEKSKSVKKLIRHSELKKSGFPGNDKMYYSFRKYNSKTSFEGSRDENYDQKNKFLDQIFFFSLCGNLELNPETFVNKFEENLKLCNNNEEINLISILNNGLIFYRNKEENKIVYLKKDANSFYFLQQEKENFQFLLHTIINYISSGRTVPVHAFNRYLSTGNSIYILEGINGINRNI</sequence>
<protein>
    <recommendedName>
        <fullName evidence="1">DUF6602 domain-containing protein</fullName>
    </recommendedName>
</protein>
<reference evidence="2 3" key="1">
    <citation type="submission" date="2019-07" db="EMBL/GenBank/DDBJ databases">
        <title>Whole genome shotgun sequence of Chryseobacterium lathyri NBRC 105250.</title>
        <authorList>
            <person name="Hosoyama A."/>
            <person name="Uohara A."/>
            <person name="Ohji S."/>
            <person name="Ichikawa N."/>
        </authorList>
    </citation>
    <scope>NUCLEOTIDE SEQUENCE [LARGE SCALE GENOMIC DNA]</scope>
    <source>
        <strain evidence="2 3">NBRC 105250</strain>
    </source>
</reference>
<gene>
    <name evidence="2" type="ORF">CLA01_30140</name>
</gene>
<dbReference type="RefSeq" id="WP_111955275.1">
    <property type="nucleotide sequence ID" value="NZ_BJYI01000011.1"/>
</dbReference>
<comment type="caution">
    <text evidence="2">The sequence shown here is derived from an EMBL/GenBank/DDBJ whole genome shotgun (WGS) entry which is preliminary data.</text>
</comment>
<feature type="domain" description="DUF6602" evidence="1">
    <location>
        <begin position="24"/>
        <end position="127"/>
    </location>
</feature>
<accession>A0A511YCN0</accession>
<proteinExistence type="predicted"/>
<evidence type="ECO:0000313" key="2">
    <source>
        <dbReference type="EMBL" id="GEN72942.1"/>
    </source>
</evidence>
<evidence type="ECO:0000313" key="3">
    <source>
        <dbReference type="Proteomes" id="UP000321150"/>
    </source>
</evidence>
<dbReference type="InterPro" id="IPR046537">
    <property type="entry name" value="DUF6602"/>
</dbReference>
<dbReference type="CDD" id="cd21173">
    <property type="entry name" value="NucC-like"/>
    <property type="match status" value="1"/>
</dbReference>
<dbReference type="AlphaFoldDB" id="A0A511YCN0"/>
<name>A0A511YCN0_9FLAO</name>